<organism evidence="3 4">
    <name type="scientific">Microdochium trichocladiopsis</name>
    <dbReference type="NCBI Taxonomy" id="1682393"/>
    <lineage>
        <taxon>Eukaryota</taxon>
        <taxon>Fungi</taxon>
        <taxon>Dikarya</taxon>
        <taxon>Ascomycota</taxon>
        <taxon>Pezizomycotina</taxon>
        <taxon>Sordariomycetes</taxon>
        <taxon>Xylariomycetidae</taxon>
        <taxon>Xylariales</taxon>
        <taxon>Microdochiaceae</taxon>
        <taxon>Microdochium</taxon>
    </lineage>
</organism>
<dbReference type="SUPFAM" id="SSF81383">
    <property type="entry name" value="F-box domain"/>
    <property type="match status" value="1"/>
</dbReference>
<dbReference type="InterPro" id="IPR036047">
    <property type="entry name" value="F-box-like_dom_sf"/>
</dbReference>
<evidence type="ECO:0000313" key="3">
    <source>
        <dbReference type="EMBL" id="KAH7040817.1"/>
    </source>
</evidence>
<protein>
    <recommendedName>
        <fullName evidence="2">F-box domain-containing protein</fullName>
    </recommendedName>
</protein>
<feature type="compositionally biased region" description="Low complexity" evidence="1">
    <location>
        <begin position="169"/>
        <end position="178"/>
    </location>
</feature>
<keyword evidence="4" id="KW-1185">Reference proteome</keyword>
<reference evidence="3" key="1">
    <citation type="journal article" date="2021" name="Nat. Commun.">
        <title>Genetic determinants of endophytism in the Arabidopsis root mycobiome.</title>
        <authorList>
            <person name="Mesny F."/>
            <person name="Miyauchi S."/>
            <person name="Thiergart T."/>
            <person name="Pickel B."/>
            <person name="Atanasova L."/>
            <person name="Karlsson M."/>
            <person name="Huettel B."/>
            <person name="Barry K.W."/>
            <person name="Haridas S."/>
            <person name="Chen C."/>
            <person name="Bauer D."/>
            <person name="Andreopoulos W."/>
            <person name="Pangilinan J."/>
            <person name="LaButti K."/>
            <person name="Riley R."/>
            <person name="Lipzen A."/>
            <person name="Clum A."/>
            <person name="Drula E."/>
            <person name="Henrissat B."/>
            <person name="Kohler A."/>
            <person name="Grigoriev I.V."/>
            <person name="Martin F.M."/>
            <person name="Hacquard S."/>
        </authorList>
    </citation>
    <scope>NUCLEOTIDE SEQUENCE</scope>
    <source>
        <strain evidence="3">MPI-CAGE-CH-0230</strain>
    </source>
</reference>
<feature type="region of interest" description="Disordered" evidence="1">
    <location>
        <begin position="107"/>
        <end position="126"/>
    </location>
</feature>
<dbReference type="RefSeq" id="XP_046018872.1">
    <property type="nucleotide sequence ID" value="XM_046160783.1"/>
</dbReference>
<dbReference type="Pfam" id="PF00646">
    <property type="entry name" value="F-box"/>
    <property type="match status" value="1"/>
</dbReference>
<evidence type="ECO:0000256" key="1">
    <source>
        <dbReference type="SAM" id="MobiDB-lite"/>
    </source>
</evidence>
<dbReference type="InterPro" id="IPR001810">
    <property type="entry name" value="F-box_dom"/>
</dbReference>
<dbReference type="OrthoDB" id="3800738at2759"/>
<sequence>MDTALAIPELLEAILLHLDTRTLLVAAQRTSTTWHSLIKTSPGLQKALFLQPDASIPPSAPLFNQLLVDTFPFCFQQLHNQHKHQHKHQQPDLPLQQPISRSKDASALNATPFPASPHITSRKHAFARPEASWRRMLIQQPPLRSYGVVMTACVPSSTTRAPGTRGETADPSPDDGAASPPPPPRGRHYQAQEILLMPSPTLSSQQQREDEDDDASVIISMPFLLEKCLTAPQQPARGSGGGDDDDQDVPISGFRVFWNAGGSGKDTVEAAAAAAAAAAATATASFPGEEREQVRSAVTYQAQQHRMVLNAVIGLAKLSPPDAELRRVRDVLLDGDYEILGGKPCTLEGAAGSCASHSNTHDECSDVEI</sequence>
<feature type="domain" description="F-box" evidence="2">
    <location>
        <begin position="8"/>
        <end position="42"/>
    </location>
</feature>
<dbReference type="Proteomes" id="UP000756346">
    <property type="component" value="Unassembled WGS sequence"/>
</dbReference>
<feature type="region of interest" description="Disordered" evidence="1">
    <location>
        <begin position="156"/>
        <end position="188"/>
    </location>
</feature>
<accession>A0A9P8YFI3</accession>
<dbReference type="EMBL" id="JAGTJQ010000001">
    <property type="protein sequence ID" value="KAH7040817.1"/>
    <property type="molecule type" value="Genomic_DNA"/>
</dbReference>
<evidence type="ECO:0000313" key="4">
    <source>
        <dbReference type="Proteomes" id="UP000756346"/>
    </source>
</evidence>
<dbReference type="AlphaFoldDB" id="A0A9P8YFI3"/>
<proteinExistence type="predicted"/>
<dbReference type="GeneID" id="70190329"/>
<gene>
    <name evidence="3" type="ORF">B0I36DRAFT_379707</name>
</gene>
<comment type="caution">
    <text evidence="3">The sequence shown here is derived from an EMBL/GenBank/DDBJ whole genome shotgun (WGS) entry which is preliminary data.</text>
</comment>
<name>A0A9P8YFI3_9PEZI</name>
<evidence type="ECO:0000259" key="2">
    <source>
        <dbReference type="Pfam" id="PF00646"/>
    </source>
</evidence>